<dbReference type="InterPro" id="IPR001584">
    <property type="entry name" value="Integrase_cat-core"/>
</dbReference>
<name>A0A173LJK5_9ACTN</name>
<dbReference type="EMBL" id="CP015961">
    <property type="protein sequence ID" value="ANI90902.1"/>
    <property type="molecule type" value="Genomic_DNA"/>
</dbReference>
<dbReference type="InterPro" id="IPR009057">
    <property type="entry name" value="Homeodomain-like_sf"/>
</dbReference>
<dbReference type="InterPro" id="IPR055247">
    <property type="entry name" value="InsJ-like_HTH"/>
</dbReference>
<dbReference type="NCBIfam" id="NF033577">
    <property type="entry name" value="transpos_IS481"/>
    <property type="match status" value="1"/>
</dbReference>
<dbReference type="SUPFAM" id="SSF53098">
    <property type="entry name" value="Ribonuclease H-like"/>
    <property type="match status" value="1"/>
</dbReference>
<feature type="region of interest" description="Disordered" evidence="1">
    <location>
        <begin position="297"/>
        <end position="322"/>
    </location>
</feature>
<dbReference type="InterPro" id="IPR036397">
    <property type="entry name" value="RNaseH_sf"/>
</dbReference>
<evidence type="ECO:0000256" key="1">
    <source>
        <dbReference type="SAM" id="MobiDB-lite"/>
    </source>
</evidence>
<dbReference type="Gene3D" id="3.30.420.10">
    <property type="entry name" value="Ribonuclease H-like superfamily/Ribonuclease H"/>
    <property type="match status" value="1"/>
</dbReference>
<dbReference type="GO" id="GO:0003676">
    <property type="term" value="F:nucleic acid binding"/>
    <property type="evidence" value="ECO:0007669"/>
    <property type="project" value="InterPro"/>
</dbReference>
<organism evidence="3 4">
    <name type="scientific">Dietzia timorensis</name>
    <dbReference type="NCBI Taxonomy" id="499555"/>
    <lineage>
        <taxon>Bacteria</taxon>
        <taxon>Bacillati</taxon>
        <taxon>Actinomycetota</taxon>
        <taxon>Actinomycetes</taxon>
        <taxon>Mycobacteriales</taxon>
        <taxon>Dietziaceae</taxon>
        <taxon>Dietzia</taxon>
    </lineage>
</organism>
<protein>
    <submittedName>
        <fullName evidence="3">Uncharacterized protein YagA</fullName>
    </submittedName>
</protein>
<dbReference type="KEGG" id="dtm:BJL86_0091"/>
<dbReference type="Pfam" id="PF13518">
    <property type="entry name" value="HTH_28"/>
    <property type="match status" value="1"/>
</dbReference>
<feature type="compositionally biased region" description="Basic and acidic residues" evidence="1">
    <location>
        <begin position="309"/>
        <end position="322"/>
    </location>
</feature>
<dbReference type="Proteomes" id="UP000186104">
    <property type="component" value="Chromosome"/>
</dbReference>
<accession>A0A173LJK5</accession>
<dbReference type="STRING" id="499555.BJL86_0091"/>
<dbReference type="InterPro" id="IPR047656">
    <property type="entry name" value="IS481-like_transpos"/>
</dbReference>
<dbReference type="SUPFAM" id="SSF46689">
    <property type="entry name" value="Homeodomain-like"/>
    <property type="match status" value="1"/>
</dbReference>
<dbReference type="RefSeq" id="WP_067473702.1">
    <property type="nucleotide sequence ID" value="NZ_CP015961.1"/>
</dbReference>
<dbReference type="GO" id="GO:0015074">
    <property type="term" value="P:DNA integration"/>
    <property type="evidence" value="ECO:0007669"/>
    <property type="project" value="InterPro"/>
</dbReference>
<evidence type="ECO:0000259" key="2">
    <source>
        <dbReference type="PROSITE" id="PS50994"/>
    </source>
</evidence>
<proteinExistence type="predicted"/>
<reference evidence="3 4" key="1">
    <citation type="submission" date="2016-06" db="EMBL/GenBank/DDBJ databases">
        <title>Complete genome sequence of a saline-alkali tolerant type strain Dietzia timorensis ID05-A0528T.</title>
        <authorList>
            <person name="Wu X."/>
        </authorList>
    </citation>
    <scope>NUCLEOTIDE SEQUENCE [LARGE SCALE GENOMIC DNA]</scope>
    <source>
        <strain evidence="3 4">ID05-A0528</strain>
    </source>
</reference>
<keyword evidence="4" id="KW-1185">Reference proteome</keyword>
<dbReference type="Pfam" id="PF13683">
    <property type="entry name" value="rve_3"/>
    <property type="match status" value="1"/>
</dbReference>
<gene>
    <name evidence="3" type="ORF">BJL86_0091</name>
</gene>
<feature type="compositionally biased region" description="Polar residues" evidence="1">
    <location>
        <begin position="297"/>
        <end position="308"/>
    </location>
</feature>
<sequence>MTTNEQIIRMALSGIGVEATARELDLSVRWVRTLVARYRAEGEHAFQPRSKRPHTSPNATPTATREAIITTRNYLLGNGYDAGAESIAYQLHIHGHPAPSARTIHRILTAENAVTPQPHKRPRSSIRRFEASQPNERWQGDFTHVRLANGTDCEVLNFIDDHSRFLVTIAAHTRVTGTIVTQQFAQACLDHGHPASTLTDNGMVFTSRFTQGKRATGKNGFEKYLHDHQIVQINGSPAHPQTQGKIERFHQTLKRWLNARPPAKTTNQLNTQLAEFQHYYNNERPHRALNRRTPAQAYNNLPKSSPETSDLKEVRTRQDRVDQDGKVSLRYAGRMRHLAVGRPHKGTPIHLALIDNHAWIADSKTGEILAEFIIDTTKGYQRKQKPPPASEPPK</sequence>
<dbReference type="InterPro" id="IPR012337">
    <property type="entry name" value="RNaseH-like_sf"/>
</dbReference>
<dbReference type="PANTHER" id="PTHR35004:SF7">
    <property type="entry name" value="INTEGRASE PROTEIN"/>
    <property type="match status" value="1"/>
</dbReference>
<dbReference type="PANTHER" id="PTHR35004">
    <property type="entry name" value="TRANSPOSASE RV3428C-RELATED"/>
    <property type="match status" value="1"/>
</dbReference>
<feature type="domain" description="Integrase catalytic" evidence="2">
    <location>
        <begin position="130"/>
        <end position="302"/>
    </location>
</feature>
<feature type="region of interest" description="Disordered" evidence="1">
    <location>
        <begin position="42"/>
        <end position="63"/>
    </location>
</feature>
<evidence type="ECO:0000313" key="3">
    <source>
        <dbReference type="EMBL" id="ANI90902.1"/>
    </source>
</evidence>
<evidence type="ECO:0000313" key="4">
    <source>
        <dbReference type="Proteomes" id="UP000186104"/>
    </source>
</evidence>
<dbReference type="AlphaFoldDB" id="A0A173LJK5"/>
<dbReference type="OrthoDB" id="568335at2"/>
<dbReference type="PROSITE" id="PS50994">
    <property type="entry name" value="INTEGRASE"/>
    <property type="match status" value="1"/>
</dbReference>